<proteinExistence type="predicted"/>
<dbReference type="SUPFAM" id="SSF53756">
    <property type="entry name" value="UDP-Glycosyltransferase/glycogen phosphorylase"/>
    <property type="match status" value="1"/>
</dbReference>
<evidence type="ECO:0000313" key="3">
    <source>
        <dbReference type="Proteomes" id="UP000198748"/>
    </source>
</evidence>
<dbReference type="STRING" id="659014.SAMN04487996_102406"/>
<protein>
    <submittedName>
        <fullName evidence="2">Glycosyltransferase involved in cell wall bisynthesis</fullName>
    </submittedName>
</protein>
<dbReference type="OrthoDB" id="9787111at2"/>
<name>A0A1G6YBM9_9BACT</name>
<sequence length="423" mass="48479">MKIVLVNYRYFVSGGPERYMFNITDLLTKNGHEVIPFSVKHNKNTPTPYEEYFLDPIGTGNEIYGHEYKKDFRTVAKVTSRMIYSFEAKRKMTRLLKEVKPDLVYVLQFQNKISCSVIDAAYDLKIPVIQRISDFAHICVDNIFYDYQKQKICEKCLHGSKWNAVANKCSSNSYPNSILKALALKVQDFRKTRDKITSFIIPANFTVSKFVDFGVPAEKITHIPTFFNMKKDAAQNVTYEDYFLYVGRVDPDKGLLTLVKAFENTPYKLTIVGSSTDGYDDFLKDYLKDKKHNITFTGKLDFPAISKYLQNCLCTLCPSEWYDNLPNAVLESYAFKKAVIASDLGSLKDLIVSNETGIHFTPGDVEALRKSIQYMINNRDQAIRMGETAYNTLVSDYSSQLHYNRLIEAFEQVVYGKSLTANV</sequence>
<evidence type="ECO:0000259" key="1">
    <source>
        <dbReference type="Pfam" id="PF00534"/>
    </source>
</evidence>
<evidence type="ECO:0000313" key="2">
    <source>
        <dbReference type="EMBL" id="SDD87789.1"/>
    </source>
</evidence>
<dbReference type="Gene3D" id="3.40.50.2000">
    <property type="entry name" value="Glycogen Phosphorylase B"/>
    <property type="match status" value="2"/>
</dbReference>
<dbReference type="Proteomes" id="UP000198748">
    <property type="component" value="Unassembled WGS sequence"/>
</dbReference>
<organism evidence="2 3">
    <name type="scientific">Dyadobacter soli</name>
    <dbReference type="NCBI Taxonomy" id="659014"/>
    <lineage>
        <taxon>Bacteria</taxon>
        <taxon>Pseudomonadati</taxon>
        <taxon>Bacteroidota</taxon>
        <taxon>Cytophagia</taxon>
        <taxon>Cytophagales</taxon>
        <taxon>Spirosomataceae</taxon>
        <taxon>Dyadobacter</taxon>
    </lineage>
</organism>
<gene>
    <name evidence="2" type="ORF">SAMN04487996_102406</name>
</gene>
<dbReference type="AlphaFoldDB" id="A0A1G6YBM9"/>
<reference evidence="3" key="1">
    <citation type="submission" date="2016-10" db="EMBL/GenBank/DDBJ databases">
        <authorList>
            <person name="Varghese N."/>
            <person name="Submissions S."/>
        </authorList>
    </citation>
    <scope>NUCLEOTIDE SEQUENCE [LARGE SCALE GENOMIC DNA]</scope>
    <source>
        <strain evidence="3">DSM 25329</strain>
    </source>
</reference>
<dbReference type="InterPro" id="IPR001296">
    <property type="entry name" value="Glyco_trans_1"/>
</dbReference>
<keyword evidence="2" id="KW-0808">Transferase</keyword>
<dbReference type="PANTHER" id="PTHR12526">
    <property type="entry name" value="GLYCOSYLTRANSFERASE"/>
    <property type="match status" value="1"/>
</dbReference>
<accession>A0A1G6YBM9</accession>
<feature type="domain" description="Glycosyl transferase family 1" evidence="1">
    <location>
        <begin position="239"/>
        <end position="391"/>
    </location>
</feature>
<dbReference type="CDD" id="cd03801">
    <property type="entry name" value="GT4_PimA-like"/>
    <property type="match status" value="1"/>
</dbReference>
<dbReference type="EMBL" id="FNAN01000002">
    <property type="protein sequence ID" value="SDD87789.1"/>
    <property type="molecule type" value="Genomic_DNA"/>
</dbReference>
<dbReference type="GO" id="GO:0016757">
    <property type="term" value="F:glycosyltransferase activity"/>
    <property type="evidence" value="ECO:0007669"/>
    <property type="project" value="InterPro"/>
</dbReference>
<keyword evidence="3" id="KW-1185">Reference proteome</keyword>
<dbReference type="Pfam" id="PF00534">
    <property type="entry name" value="Glycos_transf_1"/>
    <property type="match status" value="1"/>
</dbReference>
<dbReference type="PANTHER" id="PTHR12526:SF638">
    <property type="entry name" value="SPORE COAT PROTEIN SA"/>
    <property type="match status" value="1"/>
</dbReference>
<dbReference type="RefSeq" id="WP_090147013.1">
    <property type="nucleotide sequence ID" value="NZ_FNAN01000002.1"/>
</dbReference>